<evidence type="ECO:0000256" key="1">
    <source>
        <dbReference type="SAM" id="MobiDB-lite"/>
    </source>
</evidence>
<keyword evidence="2" id="KW-0812">Transmembrane</keyword>
<comment type="caution">
    <text evidence="3">The sequence shown here is derived from an EMBL/GenBank/DDBJ whole genome shotgun (WGS) entry which is preliminary data.</text>
</comment>
<gene>
    <name evidence="3" type="ORF">CTI12_AA047260</name>
</gene>
<dbReference type="Proteomes" id="UP000245207">
    <property type="component" value="Unassembled WGS sequence"/>
</dbReference>
<keyword evidence="2" id="KW-0472">Membrane</keyword>
<reference evidence="3 4" key="1">
    <citation type="journal article" date="2018" name="Mol. Plant">
        <title>The genome of Artemisia annua provides insight into the evolution of Asteraceae family and artemisinin biosynthesis.</title>
        <authorList>
            <person name="Shen Q."/>
            <person name="Zhang L."/>
            <person name="Liao Z."/>
            <person name="Wang S."/>
            <person name="Yan T."/>
            <person name="Shi P."/>
            <person name="Liu M."/>
            <person name="Fu X."/>
            <person name="Pan Q."/>
            <person name="Wang Y."/>
            <person name="Lv Z."/>
            <person name="Lu X."/>
            <person name="Zhang F."/>
            <person name="Jiang W."/>
            <person name="Ma Y."/>
            <person name="Chen M."/>
            <person name="Hao X."/>
            <person name="Li L."/>
            <person name="Tang Y."/>
            <person name="Lv G."/>
            <person name="Zhou Y."/>
            <person name="Sun X."/>
            <person name="Brodelius P.E."/>
            <person name="Rose J.K.C."/>
            <person name="Tang K."/>
        </authorList>
    </citation>
    <scope>NUCLEOTIDE SEQUENCE [LARGE SCALE GENOMIC DNA]</scope>
    <source>
        <strain evidence="4">cv. Huhao1</strain>
        <tissue evidence="3">Leaf</tissue>
    </source>
</reference>
<evidence type="ECO:0000313" key="3">
    <source>
        <dbReference type="EMBL" id="PWA95727.1"/>
    </source>
</evidence>
<dbReference type="EMBL" id="PKPP01000222">
    <property type="protein sequence ID" value="PWA95727.1"/>
    <property type="molecule type" value="Genomic_DNA"/>
</dbReference>
<accession>A0A2U1QCM2</accession>
<feature type="region of interest" description="Disordered" evidence="1">
    <location>
        <begin position="67"/>
        <end position="106"/>
    </location>
</feature>
<organism evidence="3 4">
    <name type="scientific">Artemisia annua</name>
    <name type="common">Sweet wormwood</name>
    <dbReference type="NCBI Taxonomy" id="35608"/>
    <lineage>
        <taxon>Eukaryota</taxon>
        <taxon>Viridiplantae</taxon>
        <taxon>Streptophyta</taxon>
        <taxon>Embryophyta</taxon>
        <taxon>Tracheophyta</taxon>
        <taxon>Spermatophyta</taxon>
        <taxon>Magnoliopsida</taxon>
        <taxon>eudicotyledons</taxon>
        <taxon>Gunneridae</taxon>
        <taxon>Pentapetalae</taxon>
        <taxon>asterids</taxon>
        <taxon>campanulids</taxon>
        <taxon>Asterales</taxon>
        <taxon>Asteraceae</taxon>
        <taxon>Asteroideae</taxon>
        <taxon>Anthemideae</taxon>
        <taxon>Artemisiinae</taxon>
        <taxon>Artemisia</taxon>
    </lineage>
</organism>
<keyword evidence="2" id="KW-1133">Transmembrane helix</keyword>
<evidence type="ECO:0000256" key="2">
    <source>
        <dbReference type="SAM" id="Phobius"/>
    </source>
</evidence>
<proteinExistence type="predicted"/>
<protein>
    <submittedName>
        <fullName evidence="3">Uncharacterized protein</fullName>
    </submittedName>
</protein>
<feature type="transmembrane region" description="Helical" evidence="2">
    <location>
        <begin position="26"/>
        <end position="50"/>
    </location>
</feature>
<dbReference type="AlphaFoldDB" id="A0A2U1QCM2"/>
<sequence length="106" mass="12083">MVAYYVHTDTRLLCFMYYLHSSFHNFYYALLTSTYLTFSSLCIAIGITNVRAGKLTRFKAVVDYQDPRKGGEHGPKKFRPLFVGTDYQDPGSNLKHDPRKGGGHGR</sequence>
<evidence type="ECO:0000313" key="4">
    <source>
        <dbReference type="Proteomes" id="UP000245207"/>
    </source>
</evidence>
<name>A0A2U1QCM2_ARTAN</name>
<keyword evidence="4" id="KW-1185">Reference proteome</keyword>